<dbReference type="SUPFAM" id="SSF52402">
    <property type="entry name" value="Adenine nucleotide alpha hydrolases-like"/>
    <property type="match status" value="1"/>
</dbReference>
<comment type="similarity">
    <text evidence="1">Belongs to the universal stress protein A family.</text>
</comment>
<evidence type="ECO:0000313" key="3">
    <source>
        <dbReference type="EMBL" id="GAA1750890.1"/>
    </source>
</evidence>
<feature type="domain" description="UspA" evidence="2">
    <location>
        <begin position="12"/>
        <end position="150"/>
    </location>
</feature>
<evidence type="ECO:0000256" key="1">
    <source>
        <dbReference type="ARBA" id="ARBA00008791"/>
    </source>
</evidence>
<dbReference type="RefSeq" id="WP_344119899.1">
    <property type="nucleotide sequence ID" value="NZ_BAAAOA010000009.1"/>
</dbReference>
<dbReference type="PRINTS" id="PR01438">
    <property type="entry name" value="UNVRSLSTRESS"/>
</dbReference>
<evidence type="ECO:0000259" key="2">
    <source>
        <dbReference type="Pfam" id="PF00582"/>
    </source>
</evidence>
<dbReference type="PANTHER" id="PTHR46268">
    <property type="entry name" value="STRESS RESPONSE PROTEIN NHAX"/>
    <property type="match status" value="1"/>
</dbReference>
<dbReference type="Pfam" id="PF00582">
    <property type="entry name" value="Usp"/>
    <property type="match status" value="1"/>
</dbReference>
<dbReference type="EMBL" id="BAAAOA010000009">
    <property type="protein sequence ID" value="GAA1750890.1"/>
    <property type="molecule type" value="Genomic_DNA"/>
</dbReference>
<keyword evidence="4" id="KW-1185">Reference proteome</keyword>
<reference evidence="3 4" key="1">
    <citation type="journal article" date="2019" name="Int. J. Syst. Evol. Microbiol.">
        <title>The Global Catalogue of Microorganisms (GCM) 10K type strain sequencing project: providing services to taxonomists for standard genome sequencing and annotation.</title>
        <authorList>
            <consortium name="The Broad Institute Genomics Platform"/>
            <consortium name="The Broad Institute Genome Sequencing Center for Infectious Disease"/>
            <person name="Wu L."/>
            <person name="Ma J."/>
        </authorList>
    </citation>
    <scope>NUCLEOTIDE SEQUENCE [LARGE SCALE GENOMIC DNA]</scope>
    <source>
        <strain evidence="3 4">JCM 14735</strain>
    </source>
</reference>
<gene>
    <name evidence="3" type="ORF">GCM10009767_07250</name>
</gene>
<comment type="caution">
    <text evidence="3">The sequence shown here is derived from an EMBL/GenBank/DDBJ whole genome shotgun (WGS) entry which is preliminary data.</text>
</comment>
<organism evidence="3 4">
    <name type="scientific">Kocuria aegyptia</name>
    <dbReference type="NCBI Taxonomy" id="330943"/>
    <lineage>
        <taxon>Bacteria</taxon>
        <taxon>Bacillati</taxon>
        <taxon>Actinomycetota</taxon>
        <taxon>Actinomycetes</taxon>
        <taxon>Micrococcales</taxon>
        <taxon>Micrococcaceae</taxon>
        <taxon>Kocuria</taxon>
    </lineage>
</organism>
<dbReference type="InterPro" id="IPR014729">
    <property type="entry name" value="Rossmann-like_a/b/a_fold"/>
</dbReference>
<dbReference type="InterPro" id="IPR006016">
    <property type="entry name" value="UspA"/>
</dbReference>
<protein>
    <recommendedName>
        <fullName evidence="2">UspA domain-containing protein</fullName>
    </recommendedName>
</protein>
<proteinExistence type="inferred from homology"/>
<dbReference type="InterPro" id="IPR006015">
    <property type="entry name" value="Universal_stress_UspA"/>
</dbReference>
<accession>A0ABN2K8Z3</accession>
<dbReference type="Proteomes" id="UP001501204">
    <property type="component" value="Unassembled WGS sequence"/>
</dbReference>
<dbReference type="PANTHER" id="PTHR46268:SF6">
    <property type="entry name" value="UNIVERSAL STRESS PROTEIN UP12"/>
    <property type="match status" value="1"/>
</dbReference>
<name>A0ABN2K8Z3_9MICC</name>
<dbReference type="Gene3D" id="3.40.50.620">
    <property type="entry name" value="HUPs"/>
    <property type="match status" value="1"/>
</dbReference>
<sequence length="151" mass="16365">MSDTPNEIPASDRIIVGVDGSDHSKEALREGARLAQALDAPLEAIACWHDPSVYAASYGYISELKPEAFRAHSQDMLENTLEEVFGQDRPARLSTRLLHGRPAELLVEESKNARMLVLGRRGVGGVLGMILGSVSSALVSHAHCPVLIVRR</sequence>
<evidence type="ECO:0000313" key="4">
    <source>
        <dbReference type="Proteomes" id="UP001501204"/>
    </source>
</evidence>